<dbReference type="Gene3D" id="1.10.1200.10">
    <property type="entry name" value="ACP-like"/>
    <property type="match status" value="1"/>
</dbReference>
<name>A0A081RWD5_PHOTE</name>
<dbReference type="InterPro" id="IPR036736">
    <property type="entry name" value="ACP-like_sf"/>
</dbReference>
<accession>A0A081RWD5</accession>
<evidence type="ECO:0000259" key="1">
    <source>
        <dbReference type="PROSITE" id="PS50075"/>
    </source>
</evidence>
<reference evidence="2 3" key="1">
    <citation type="submission" date="2014-03" db="EMBL/GenBank/DDBJ databases">
        <title>Draft Genome of Photorhabdus temperata Meg1.</title>
        <authorList>
            <person name="Hurst S.G.IV."/>
            <person name="Morris K."/>
            <person name="Thomas K."/>
            <person name="Tisa L.S."/>
        </authorList>
    </citation>
    <scope>NUCLEOTIDE SEQUENCE [LARGE SCALE GENOMIC DNA]</scope>
    <source>
        <strain evidence="2 3">Meg1</strain>
    </source>
</reference>
<dbReference type="RefSeq" id="WP_021322826.1">
    <property type="nucleotide sequence ID" value="NZ_CAWLUD010000038.1"/>
</dbReference>
<dbReference type="AlphaFoldDB" id="A0A081RWD5"/>
<dbReference type="EMBL" id="JGVH01000038">
    <property type="protein sequence ID" value="KER02988.1"/>
    <property type="molecule type" value="Genomic_DNA"/>
</dbReference>
<dbReference type="Pfam" id="PF00550">
    <property type="entry name" value="PP-binding"/>
    <property type="match status" value="1"/>
</dbReference>
<dbReference type="PROSITE" id="PS50075">
    <property type="entry name" value="CARRIER"/>
    <property type="match status" value="1"/>
</dbReference>
<protein>
    <submittedName>
        <fullName evidence="2">Phosphopantetheine-containing protein</fullName>
    </submittedName>
</protein>
<dbReference type="Proteomes" id="UP000028002">
    <property type="component" value="Unassembled WGS sequence"/>
</dbReference>
<dbReference type="SUPFAM" id="SSF47336">
    <property type="entry name" value="ACP-like"/>
    <property type="match status" value="1"/>
</dbReference>
<evidence type="ECO:0000313" key="3">
    <source>
        <dbReference type="Proteomes" id="UP000028002"/>
    </source>
</evidence>
<organism evidence="2 3">
    <name type="scientific">Photorhabdus temperata subsp. temperata Meg1</name>
    <dbReference type="NCBI Taxonomy" id="1393735"/>
    <lineage>
        <taxon>Bacteria</taxon>
        <taxon>Pseudomonadati</taxon>
        <taxon>Pseudomonadota</taxon>
        <taxon>Gammaproteobacteria</taxon>
        <taxon>Enterobacterales</taxon>
        <taxon>Morganellaceae</taxon>
        <taxon>Photorhabdus</taxon>
    </lineage>
</organism>
<gene>
    <name evidence="2" type="ORF">MEG1DRAFT_02400</name>
</gene>
<dbReference type="PATRIC" id="fig|1393735.3.peg.2461"/>
<feature type="domain" description="Carrier" evidence="1">
    <location>
        <begin position="1"/>
        <end position="77"/>
    </location>
</feature>
<evidence type="ECO:0000313" key="2">
    <source>
        <dbReference type="EMBL" id="KER02988.1"/>
    </source>
</evidence>
<comment type="caution">
    <text evidence="2">The sequence shown here is derived from an EMBL/GenBank/DDBJ whole genome shotgun (WGS) entry which is preliminary data.</text>
</comment>
<dbReference type="InterPro" id="IPR009081">
    <property type="entry name" value="PP-bd_ACP"/>
</dbReference>
<proteinExistence type="predicted"/>
<sequence length="78" mass="9103">MKLFELLQSQITELTDIEPEDITLDTLLDDIHLVSLDFVSIQVALKREMGIQLNFDKFQRNETTTIGDFVNYVRELTK</sequence>